<dbReference type="Pfam" id="PF00271">
    <property type="entry name" value="Helicase_C"/>
    <property type="match status" value="1"/>
</dbReference>
<evidence type="ECO:0000259" key="4">
    <source>
        <dbReference type="PROSITE" id="PS51192"/>
    </source>
</evidence>
<evidence type="ECO:0000259" key="5">
    <source>
        <dbReference type="PROSITE" id="PS51194"/>
    </source>
</evidence>
<dbReference type="GO" id="GO:0006281">
    <property type="term" value="P:DNA repair"/>
    <property type="evidence" value="ECO:0007669"/>
    <property type="project" value="TreeGrafter"/>
</dbReference>
<dbReference type="STRING" id="5539.A0A3E2GSK7"/>
<reference evidence="6 7" key="1">
    <citation type="submission" date="2018-05" db="EMBL/GenBank/DDBJ databases">
        <title>Draft genome sequence of Scytalidium lignicola DSM 105466, a ubiquitous saprotrophic fungus.</title>
        <authorList>
            <person name="Buettner E."/>
            <person name="Gebauer A.M."/>
            <person name="Hofrichter M."/>
            <person name="Liers C."/>
            <person name="Kellner H."/>
        </authorList>
    </citation>
    <scope>NUCLEOTIDE SEQUENCE [LARGE SCALE GENOMIC DNA]</scope>
    <source>
        <strain evidence="6 7">DSM 105466</strain>
    </source>
</reference>
<dbReference type="InterPro" id="IPR001650">
    <property type="entry name" value="Helicase_C-like"/>
</dbReference>
<organism evidence="6 7">
    <name type="scientific">Scytalidium lignicola</name>
    <name type="common">Hyphomycete</name>
    <dbReference type="NCBI Taxonomy" id="5539"/>
    <lineage>
        <taxon>Eukaryota</taxon>
        <taxon>Fungi</taxon>
        <taxon>Dikarya</taxon>
        <taxon>Ascomycota</taxon>
        <taxon>Pezizomycotina</taxon>
        <taxon>Leotiomycetes</taxon>
        <taxon>Leotiomycetes incertae sedis</taxon>
        <taxon>Scytalidium</taxon>
    </lineage>
</organism>
<evidence type="ECO:0000256" key="1">
    <source>
        <dbReference type="ARBA" id="ARBA00022741"/>
    </source>
</evidence>
<dbReference type="InterPro" id="IPR050628">
    <property type="entry name" value="SNF2_RAD54_helicase_TF"/>
</dbReference>
<dbReference type="OrthoDB" id="448448at2759"/>
<feature type="non-terminal residue" evidence="6">
    <location>
        <position position="701"/>
    </location>
</feature>
<dbReference type="CDD" id="cd18008">
    <property type="entry name" value="DEXDc_SHPRH-like"/>
    <property type="match status" value="1"/>
</dbReference>
<feature type="domain" description="Helicase C-terminal" evidence="5">
    <location>
        <begin position="552"/>
        <end position="701"/>
    </location>
</feature>
<dbReference type="EMBL" id="NCSJ02000536">
    <property type="protein sequence ID" value="RFU23988.1"/>
    <property type="molecule type" value="Genomic_DNA"/>
</dbReference>
<feature type="non-terminal residue" evidence="6">
    <location>
        <position position="1"/>
    </location>
</feature>
<dbReference type="GO" id="GO:0016787">
    <property type="term" value="F:hydrolase activity"/>
    <property type="evidence" value="ECO:0007669"/>
    <property type="project" value="UniProtKB-KW"/>
</dbReference>
<dbReference type="GO" id="GO:0005634">
    <property type="term" value="C:nucleus"/>
    <property type="evidence" value="ECO:0007669"/>
    <property type="project" value="TreeGrafter"/>
</dbReference>
<dbReference type="InterPro" id="IPR038718">
    <property type="entry name" value="SNF2-like_sf"/>
</dbReference>
<name>A0A3E2GSK7_SCYLI</name>
<dbReference type="PANTHER" id="PTHR45626:SF52">
    <property type="entry name" value="SINGLE-STRANDED DNA-DEPENDENT ATPASE (EUROFUNG)"/>
    <property type="match status" value="1"/>
</dbReference>
<dbReference type="GO" id="GO:0005524">
    <property type="term" value="F:ATP binding"/>
    <property type="evidence" value="ECO:0007669"/>
    <property type="project" value="UniProtKB-KW"/>
</dbReference>
<dbReference type="Gene3D" id="3.40.50.300">
    <property type="entry name" value="P-loop containing nucleotide triphosphate hydrolases"/>
    <property type="match status" value="1"/>
</dbReference>
<dbReference type="InterPro" id="IPR014001">
    <property type="entry name" value="Helicase_ATP-bd"/>
</dbReference>
<dbReference type="Gene3D" id="3.40.50.10810">
    <property type="entry name" value="Tandem AAA-ATPase domain"/>
    <property type="match status" value="1"/>
</dbReference>
<dbReference type="Proteomes" id="UP000258309">
    <property type="component" value="Unassembled WGS sequence"/>
</dbReference>
<dbReference type="InterPro" id="IPR027417">
    <property type="entry name" value="P-loop_NTPase"/>
</dbReference>
<feature type="domain" description="Helicase ATP-binding" evidence="4">
    <location>
        <begin position="154"/>
        <end position="316"/>
    </location>
</feature>
<keyword evidence="1" id="KW-0547">Nucleotide-binding</keyword>
<dbReference type="GO" id="GO:0008094">
    <property type="term" value="F:ATP-dependent activity, acting on DNA"/>
    <property type="evidence" value="ECO:0007669"/>
    <property type="project" value="TreeGrafter"/>
</dbReference>
<keyword evidence="7" id="KW-1185">Reference proteome</keyword>
<dbReference type="SUPFAM" id="SSF52540">
    <property type="entry name" value="P-loop containing nucleoside triphosphate hydrolases"/>
    <property type="match status" value="2"/>
</dbReference>
<comment type="caution">
    <text evidence="6">The sequence shown here is derived from an EMBL/GenBank/DDBJ whole genome shotgun (WGS) entry which is preliminary data.</text>
</comment>
<dbReference type="CDD" id="cd18793">
    <property type="entry name" value="SF2_C_SNF"/>
    <property type="match status" value="1"/>
</dbReference>
<dbReference type="InterPro" id="IPR000330">
    <property type="entry name" value="SNF2_N"/>
</dbReference>
<dbReference type="Pfam" id="PF00176">
    <property type="entry name" value="SNF2-rel_dom"/>
    <property type="match status" value="1"/>
</dbReference>
<dbReference type="InterPro" id="IPR049730">
    <property type="entry name" value="SNF2/RAD54-like_C"/>
</dbReference>
<proteinExistence type="predicted"/>
<gene>
    <name evidence="6" type="ORF">B7463_g12351</name>
</gene>
<protein>
    <submittedName>
        <fullName evidence="6">Uncharacterized protein</fullName>
    </submittedName>
</protein>
<dbReference type="PROSITE" id="PS51194">
    <property type="entry name" value="HELICASE_CTER"/>
    <property type="match status" value="1"/>
</dbReference>
<sequence length="701" mass="78822">MSARILDELEGVAEIKTQPFCHSKLEFSPQGSTRRNGQRGKRRRSQSWFLNIIIFGTETLGEKVGEYLSKRKMYLQDPLGCERCVPYRNPHAVSSESGETMMTDSFDLALGNLEIERLETGPDLLGQLMKDDIPLPETEAPDIVKTALFLYQKQALTFMAYSALSLPRMSPGSLDSMPPAIMKTTLLIVPPALIQAWEKQFFLHLQPGKLKCYIYHGQNKKSTEFLAQYDVVITTYHTVSAIWRKHTRQPGNEKSIFSLTWHRVILDEAHIIQNPQSQLAQACYALRSTRRWAITGTPIQNKLTDFASIVKFLRVHPYSDQRIFEKEILKPWQNRHGTDTKGFLRLKSLVRAITISRTKAVIQLPSRVDEIHHLNFSPAEREKYEAAKAQSRALFEEAISSGHQAGKTFNALCLLNILRLICNHGLLDQSTLEKITSQTPGASLGCSTLGRTPDSFYGNILGGNVSCLNCGANLLEDVLECSVSYGIDTQRRQTTPSDQMICEHCNSQTRDDKLSKSPWNNWDLLDSAESSASATPIGDSDVAFSIEFMSTKIKSLVADLYKHNITEKSVVFSYWTNTLDLVQLMLNHRGIPYTRIDGKMSLPKRNEALRAFQNDDSVRVILVSITCGGAGLDLTTGSRVYLLEPHWNPMIEEQALCRVHRQIVDIQKRKKVLAQVTFAEGPLSEAGIGLGTLQYLKSVLK</sequence>
<keyword evidence="2" id="KW-0378">Hydrolase</keyword>
<keyword evidence="3" id="KW-0067">ATP-binding</keyword>
<evidence type="ECO:0000256" key="3">
    <source>
        <dbReference type="ARBA" id="ARBA00022840"/>
    </source>
</evidence>
<evidence type="ECO:0000256" key="2">
    <source>
        <dbReference type="ARBA" id="ARBA00022801"/>
    </source>
</evidence>
<evidence type="ECO:0000313" key="7">
    <source>
        <dbReference type="Proteomes" id="UP000258309"/>
    </source>
</evidence>
<dbReference type="SMART" id="SM00487">
    <property type="entry name" value="DEXDc"/>
    <property type="match status" value="1"/>
</dbReference>
<accession>A0A3E2GSK7</accession>
<dbReference type="PROSITE" id="PS51192">
    <property type="entry name" value="HELICASE_ATP_BIND_1"/>
    <property type="match status" value="1"/>
</dbReference>
<evidence type="ECO:0000313" key="6">
    <source>
        <dbReference type="EMBL" id="RFU23988.1"/>
    </source>
</evidence>
<dbReference type="PANTHER" id="PTHR45626">
    <property type="entry name" value="TRANSCRIPTION TERMINATION FACTOR 2-RELATED"/>
    <property type="match status" value="1"/>
</dbReference>
<dbReference type="AlphaFoldDB" id="A0A3E2GSK7"/>
<dbReference type="SMART" id="SM00490">
    <property type="entry name" value="HELICc"/>
    <property type="match status" value="1"/>
</dbReference>